<dbReference type="PROSITE" id="PS50005">
    <property type="entry name" value="TPR"/>
    <property type="match status" value="1"/>
</dbReference>
<dbReference type="Proteomes" id="UP001319104">
    <property type="component" value="Unassembled WGS sequence"/>
</dbReference>
<organism evidence="4 5">
    <name type="scientific">Litoribacter ruber</name>
    <dbReference type="NCBI Taxonomy" id="702568"/>
    <lineage>
        <taxon>Bacteria</taxon>
        <taxon>Pseudomonadati</taxon>
        <taxon>Bacteroidota</taxon>
        <taxon>Cytophagia</taxon>
        <taxon>Cytophagales</taxon>
        <taxon>Cyclobacteriaceae</taxon>
        <taxon>Litoribacter</taxon>
    </lineage>
</organism>
<dbReference type="EMBL" id="JAHCMY010000004">
    <property type="protein sequence ID" value="MBS9524216.1"/>
    <property type="molecule type" value="Genomic_DNA"/>
</dbReference>
<protein>
    <submittedName>
        <fullName evidence="4">Gliding motility protein</fullName>
    </submittedName>
</protein>
<evidence type="ECO:0000313" key="4">
    <source>
        <dbReference type="EMBL" id="MBS9524216.1"/>
    </source>
</evidence>
<keyword evidence="1" id="KW-0802">TPR repeat</keyword>
<accession>A0AAP2CJ76</accession>
<evidence type="ECO:0000256" key="3">
    <source>
        <dbReference type="SAM" id="SignalP"/>
    </source>
</evidence>
<name>A0AAP2CJ76_9BACT</name>
<evidence type="ECO:0000256" key="2">
    <source>
        <dbReference type="SAM" id="MobiDB-lite"/>
    </source>
</evidence>
<dbReference type="PROSITE" id="PS51257">
    <property type="entry name" value="PROKAR_LIPOPROTEIN"/>
    <property type="match status" value="1"/>
</dbReference>
<proteinExistence type="predicted"/>
<evidence type="ECO:0000256" key="1">
    <source>
        <dbReference type="PROSITE-ProRule" id="PRU00339"/>
    </source>
</evidence>
<dbReference type="AlphaFoldDB" id="A0AAP2CJ76"/>
<feature type="chain" id="PRO_5042978001" evidence="3">
    <location>
        <begin position="25"/>
        <end position="875"/>
    </location>
</feature>
<dbReference type="InterPro" id="IPR019734">
    <property type="entry name" value="TPR_rpt"/>
</dbReference>
<reference evidence="4 5" key="1">
    <citation type="submission" date="2021-05" db="EMBL/GenBank/DDBJ databases">
        <authorList>
            <person name="Zhang Z.D."/>
            <person name="Osman G."/>
        </authorList>
    </citation>
    <scope>NUCLEOTIDE SEQUENCE [LARGE SCALE GENOMIC DNA]</scope>
    <source>
        <strain evidence="4 5">KCTC 32217</strain>
    </source>
</reference>
<keyword evidence="5" id="KW-1185">Reference proteome</keyword>
<gene>
    <name evidence="4" type="ORF">KI659_09340</name>
</gene>
<feature type="repeat" description="TPR" evidence="1">
    <location>
        <begin position="222"/>
        <end position="255"/>
    </location>
</feature>
<feature type="region of interest" description="Disordered" evidence="2">
    <location>
        <begin position="613"/>
        <end position="632"/>
    </location>
</feature>
<sequence length="875" mass="101913">MTTRNRFSKYLFSVFLLGMLVACSAERNTFTSRLYHNTTARYNAYFLAKEKIAEVEQNIELAHREDYSEPLPVFFPIDSATIEQNEGLIEDAHGMASKAIDWHKNSKWVDDSYFLIGKIQHLQADFDDAINTFKYLNVNSKKKDVRHQALVQLLHAFIDLKKFDDAAYVIDFLSKETGISKTNRQKLYLTLAYYYEVRGERDGIVSSLDKAVELTSNPKEKSRINFILGQLYQRAGFDAVAYEYYQKALKGNPPYERAFFSQLYSQQVVELEKSKDFKKVRKYYDELYDDRKNRDLRDVILYEKALFELKQDNQDEGIRLLTLAAKEESPNPRQKGYIYHKLSTIYFDEMKDYRAAKYYLDSAVENFKETDRLYASIQLKKKVLDDYVQNFEVIQKNDSLLHLASLPRDEQIQVAEAFIKSEEERLIREAEMKNQQKSTGIFDNLLAFGGRGGGSSFYFDNPTAMQQGSIDFYRIWGNRPLEDNWRRSSKGFQEAIGETLDQADSIENTETEEQPEIVLPDLDDLLNQIPSEKSVLNEMKAEMEESYFQLGKILYIDLKEPNRSIGYLNRLLSDYPQTPKKPEAYYTLYMASREAGLPHGQYKEILNKDFPDSPFTKSLNNPNQGSSSQDHRAAGELYRQAYELFNQKEYLSSRQLVRRALEDYPLTRNTEKLWLLDIMVSHKLDGENAYKLKLEQYLQSVEDKDLEKLARKMLALVAGEDKPLQANKNLDEKAELDTPDTLLVAEEEVKEPSPYKENLEQTHIFILALEPKQSQEAKHLTADLENFHSRHYANARLRTGTISINKENTLIIISPFGKADKALEYREKFLTEFNSDDLPPEIKNSSFVISIENFQQLNKRKDIEEYKAFYKEAYK</sequence>
<dbReference type="Gene3D" id="1.25.40.10">
    <property type="entry name" value="Tetratricopeptide repeat domain"/>
    <property type="match status" value="3"/>
</dbReference>
<dbReference type="SUPFAM" id="SSF81901">
    <property type="entry name" value="HCP-like"/>
    <property type="match status" value="1"/>
</dbReference>
<dbReference type="InterPro" id="IPR011990">
    <property type="entry name" value="TPR-like_helical_dom_sf"/>
</dbReference>
<feature type="compositionally biased region" description="Polar residues" evidence="2">
    <location>
        <begin position="615"/>
        <end position="628"/>
    </location>
</feature>
<evidence type="ECO:0000313" key="5">
    <source>
        <dbReference type="Proteomes" id="UP001319104"/>
    </source>
</evidence>
<dbReference type="RefSeq" id="WP_213945080.1">
    <property type="nucleotide sequence ID" value="NZ_JAHCMY010000004.1"/>
</dbReference>
<comment type="caution">
    <text evidence="4">The sequence shown here is derived from an EMBL/GenBank/DDBJ whole genome shotgun (WGS) entry which is preliminary data.</text>
</comment>
<feature type="signal peptide" evidence="3">
    <location>
        <begin position="1"/>
        <end position="24"/>
    </location>
</feature>
<keyword evidence="3" id="KW-0732">Signal</keyword>